<feature type="domain" description="HAT C-terminal dimerisation" evidence="7">
    <location>
        <begin position="479"/>
        <end position="561"/>
    </location>
</feature>
<evidence type="ECO:0000259" key="7">
    <source>
        <dbReference type="Pfam" id="PF05699"/>
    </source>
</evidence>
<dbReference type="InterPro" id="IPR052035">
    <property type="entry name" value="ZnF_BED_domain_contain"/>
</dbReference>
<organism evidence="8 9">
    <name type="scientific">Panaeolus cyanescens</name>
    <dbReference type="NCBI Taxonomy" id="181874"/>
    <lineage>
        <taxon>Eukaryota</taxon>
        <taxon>Fungi</taxon>
        <taxon>Dikarya</taxon>
        <taxon>Basidiomycota</taxon>
        <taxon>Agaricomycotina</taxon>
        <taxon>Agaricomycetes</taxon>
        <taxon>Agaricomycetidae</taxon>
        <taxon>Agaricales</taxon>
        <taxon>Agaricineae</taxon>
        <taxon>Galeropsidaceae</taxon>
        <taxon>Panaeolus</taxon>
    </lineage>
</organism>
<dbReference type="OrthoDB" id="3251057at2759"/>
<keyword evidence="9" id="KW-1185">Reference proteome</keyword>
<sequence length="608" mass="68790">DYNGTVHLVLDGWTSPLTWAYLGLVVIWCQNGHIYRSVLEFIRLTHKHDGRYLSQVVGDCLIRYGLHDKLFSICMDNATNCDKLAELLPEIVPSFQGKAARLRCLAHVINLIAKVFISFFFKKPKPKKRVQTARGQGPARYQRAGEVNAADSSESSDDEGEVVSDDDQGDESLDEENEAVIEAADEDLEANEGDEGQGAYNEKVARTISERAIRIIKDKGIVLDAEELKISQQIFPRVAGLARKVHDSPTLKEKFDKMVKDDPELNHGQRRTLTRRVPTRWNSDLACLESYFYFRDVVERLTSISSLKLKGYQLSPEQWKIAEDVQEVLLLFDGPTKMFSQTDTPLIVDVIPALEEIREGLIGARDDEEHDVPNVVRVACQAGILLVDKYSAFTEDCDIYLIAIVMCPDRKLKWYKDHGRVQRQIKEIEKKVIQRWNDFYEDSNGSAQLEVQAAAQSNTKRSRWAPIVAEQRYPPDHIQTYLKEPLVLSETIQEAGGYIQYWENATKTRPRLAQMAKDFCSAPAAAVDAERSFSTGRRQVNHLQTGMSSDTFKAKMAVGSWSQSPIYPGFKAFTTIIEKEIMRDRGSNVFYQPAITSTPTPSDQIGNI</sequence>
<keyword evidence="4" id="KW-0862">Zinc</keyword>
<keyword evidence="3" id="KW-0863">Zinc-finger</keyword>
<dbReference type="SUPFAM" id="SSF53098">
    <property type="entry name" value="Ribonuclease H-like"/>
    <property type="match status" value="1"/>
</dbReference>
<evidence type="ECO:0000313" key="8">
    <source>
        <dbReference type="EMBL" id="PPQ84268.1"/>
    </source>
</evidence>
<keyword evidence="2" id="KW-0479">Metal-binding</keyword>
<name>A0A409X0F9_9AGAR</name>
<reference evidence="8 9" key="1">
    <citation type="journal article" date="2018" name="Evol. Lett.">
        <title>Horizontal gene cluster transfer increased hallucinogenic mushroom diversity.</title>
        <authorList>
            <person name="Reynolds H.T."/>
            <person name="Vijayakumar V."/>
            <person name="Gluck-Thaler E."/>
            <person name="Korotkin H.B."/>
            <person name="Matheny P.B."/>
            <person name="Slot J.C."/>
        </authorList>
    </citation>
    <scope>NUCLEOTIDE SEQUENCE [LARGE SCALE GENOMIC DNA]</scope>
    <source>
        <strain evidence="8 9">2629</strain>
    </source>
</reference>
<dbReference type="InterPro" id="IPR008906">
    <property type="entry name" value="HATC_C_dom"/>
</dbReference>
<dbReference type="EMBL" id="NHTK01004911">
    <property type="protein sequence ID" value="PPQ84268.1"/>
    <property type="molecule type" value="Genomic_DNA"/>
</dbReference>
<dbReference type="InterPro" id="IPR012337">
    <property type="entry name" value="RNaseH-like_sf"/>
</dbReference>
<protein>
    <recommendedName>
        <fullName evidence="7">HAT C-terminal dimerisation domain-containing protein</fullName>
    </recommendedName>
</protein>
<evidence type="ECO:0000313" key="9">
    <source>
        <dbReference type="Proteomes" id="UP000284842"/>
    </source>
</evidence>
<evidence type="ECO:0000256" key="1">
    <source>
        <dbReference type="ARBA" id="ARBA00004123"/>
    </source>
</evidence>
<evidence type="ECO:0000256" key="6">
    <source>
        <dbReference type="SAM" id="MobiDB-lite"/>
    </source>
</evidence>
<dbReference type="PANTHER" id="PTHR46481:SF10">
    <property type="entry name" value="ZINC FINGER BED DOMAIN-CONTAINING PROTEIN 39"/>
    <property type="match status" value="1"/>
</dbReference>
<evidence type="ECO:0000256" key="5">
    <source>
        <dbReference type="ARBA" id="ARBA00023242"/>
    </source>
</evidence>
<dbReference type="GO" id="GO:0005634">
    <property type="term" value="C:nucleus"/>
    <property type="evidence" value="ECO:0007669"/>
    <property type="project" value="UniProtKB-SubCell"/>
</dbReference>
<feature type="compositionally biased region" description="Acidic residues" evidence="6">
    <location>
        <begin position="154"/>
        <end position="175"/>
    </location>
</feature>
<dbReference type="Pfam" id="PF05699">
    <property type="entry name" value="Dimer_Tnp_hAT"/>
    <property type="match status" value="1"/>
</dbReference>
<feature type="region of interest" description="Disordered" evidence="6">
    <location>
        <begin position="129"/>
        <end position="175"/>
    </location>
</feature>
<evidence type="ECO:0000256" key="3">
    <source>
        <dbReference type="ARBA" id="ARBA00022771"/>
    </source>
</evidence>
<feature type="non-terminal residue" evidence="8">
    <location>
        <position position="1"/>
    </location>
</feature>
<keyword evidence="5" id="KW-0539">Nucleus</keyword>
<dbReference type="GO" id="GO:0046983">
    <property type="term" value="F:protein dimerization activity"/>
    <property type="evidence" value="ECO:0007669"/>
    <property type="project" value="InterPro"/>
</dbReference>
<comment type="caution">
    <text evidence="8">The sequence shown here is derived from an EMBL/GenBank/DDBJ whole genome shotgun (WGS) entry which is preliminary data.</text>
</comment>
<evidence type="ECO:0000256" key="4">
    <source>
        <dbReference type="ARBA" id="ARBA00022833"/>
    </source>
</evidence>
<dbReference type="PANTHER" id="PTHR46481">
    <property type="entry name" value="ZINC FINGER BED DOMAIN-CONTAINING PROTEIN 4"/>
    <property type="match status" value="1"/>
</dbReference>
<dbReference type="Proteomes" id="UP000284842">
    <property type="component" value="Unassembled WGS sequence"/>
</dbReference>
<dbReference type="GO" id="GO:0008270">
    <property type="term" value="F:zinc ion binding"/>
    <property type="evidence" value="ECO:0007669"/>
    <property type="project" value="UniProtKB-KW"/>
</dbReference>
<accession>A0A409X0F9</accession>
<gene>
    <name evidence="8" type="ORF">CVT24_012844</name>
</gene>
<dbReference type="AlphaFoldDB" id="A0A409X0F9"/>
<dbReference type="InParanoid" id="A0A409X0F9"/>
<proteinExistence type="predicted"/>
<evidence type="ECO:0000256" key="2">
    <source>
        <dbReference type="ARBA" id="ARBA00022723"/>
    </source>
</evidence>
<comment type="subcellular location">
    <subcellularLocation>
        <location evidence="1">Nucleus</location>
    </subcellularLocation>
</comment>